<sequence length="45" mass="5102">MGRRLPRTAVHRVSLANIKNDASEEILELSERRLDDGHDLMNGTN</sequence>
<reference evidence="1 2" key="1">
    <citation type="submission" date="2019-02" db="EMBL/GenBank/DDBJ databases">
        <title>Deep-cultivation of Planctomycetes and their phenomic and genomic characterization uncovers novel biology.</title>
        <authorList>
            <person name="Wiegand S."/>
            <person name="Jogler M."/>
            <person name="Boedeker C."/>
            <person name="Pinto D."/>
            <person name="Vollmers J."/>
            <person name="Rivas-Marin E."/>
            <person name="Kohn T."/>
            <person name="Peeters S.H."/>
            <person name="Heuer A."/>
            <person name="Rast P."/>
            <person name="Oberbeckmann S."/>
            <person name="Bunk B."/>
            <person name="Jeske O."/>
            <person name="Meyerdierks A."/>
            <person name="Storesund J.E."/>
            <person name="Kallscheuer N."/>
            <person name="Luecker S."/>
            <person name="Lage O.M."/>
            <person name="Pohl T."/>
            <person name="Merkel B.J."/>
            <person name="Hornburger P."/>
            <person name="Mueller R.-W."/>
            <person name="Bruemmer F."/>
            <person name="Labrenz M."/>
            <person name="Spormann A.M."/>
            <person name="Op Den Camp H."/>
            <person name="Overmann J."/>
            <person name="Amann R."/>
            <person name="Jetten M.S.M."/>
            <person name="Mascher T."/>
            <person name="Medema M.H."/>
            <person name="Devos D.P."/>
            <person name="Kaster A.-K."/>
            <person name="Ovreas L."/>
            <person name="Rohde M."/>
            <person name="Galperin M.Y."/>
            <person name="Jogler C."/>
        </authorList>
    </citation>
    <scope>NUCLEOTIDE SEQUENCE [LARGE SCALE GENOMIC DNA]</scope>
    <source>
        <strain evidence="1 2">Q31b</strain>
    </source>
</reference>
<dbReference type="EMBL" id="SJPY01000003">
    <property type="protein sequence ID" value="TWU43470.1"/>
    <property type="molecule type" value="Genomic_DNA"/>
</dbReference>
<evidence type="ECO:0000313" key="2">
    <source>
        <dbReference type="Proteomes" id="UP000315471"/>
    </source>
</evidence>
<keyword evidence="2" id="KW-1185">Reference proteome</keyword>
<proteinExistence type="predicted"/>
<dbReference type="AlphaFoldDB" id="A0A5C6E3R6"/>
<accession>A0A5C6E3R6</accession>
<gene>
    <name evidence="1" type="ORF">Q31b_25110</name>
</gene>
<protein>
    <submittedName>
        <fullName evidence="1">Uncharacterized protein</fullName>
    </submittedName>
</protein>
<evidence type="ECO:0000313" key="1">
    <source>
        <dbReference type="EMBL" id="TWU43470.1"/>
    </source>
</evidence>
<comment type="caution">
    <text evidence="1">The sequence shown here is derived from an EMBL/GenBank/DDBJ whole genome shotgun (WGS) entry which is preliminary data.</text>
</comment>
<dbReference type="Proteomes" id="UP000315471">
    <property type="component" value="Unassembled WGS sequence"/>
</dbReference>
<name>A0A5C6E3R6_9BACT</name>
<organism evidence="1 2">
    <name type="scientific">Novipirellula aureliae</name>
    <dbReference type="NCBI Taxonomy" id="2527966"/>
    <lineage>
        <taxon>Bacteria</taxon>
        <taxon>Pseudomonadati</taxon>
        <taxon>Planctomycetota</taxon>
        <taxon>Planctomycetia</taxon>
        <taxon>Pirellulales</taxon>
        <taxon>Pirellulaceae</taxon>
        <taxon>Novipirellula</taxon>
    </lineage>
</organism>